<dbReference type="Pfam" id="PF04542">
    <property type="entry name" value="Sigma70_r2"/>
    <property type="match status" value="1"/>
</dbReference>
<dbReference type="InterPro" id="IPR039425">
    <property type="entry name" value="RNA_pol_sigma-70-like"/>
</dbReference>
<evidence type="ECO:0000256" key="1">
    <source>
        <dbReference type="ARBA" id="ARBA00010641"/>
    </source>
</evidence>
<accession>A0A1G9C227</accession>
<evidence type="ECO:0000256" key="3">
    <source>
        <dbReference type="ARBA" id="ARBA00023082"/>
    </source>
</evidence>
<dbReference type="NCBIfam" id="TIGR02937">
    <property type="entry name" value="sigma70-ECF"/>
    <property type="match status" value="1"/>
</dbReference>
<evidence type="ECO:0000259" key="5">
    <source>
        <dbReference type="Pfam" id="PF04542"/>
    </source>
</evidence>
<dbReference type="Gene3D" id="1.10.1740.10">
    <property type="match status" value="1"/>
</dbReference>
<dbReference type="GO" id="GO:0016987">
    <property type="term" value="F:sigma factor activity"/>
    <property type="evidence" value="ECO:0007669"/>
    <property type="project" value="UniProtKB-KW"/>
</dbReference>
<dbReference type="GO" id="GO:0003677">
    <property type="term" value="F:DNA binding"/>
    <property type="evidence" value="ECO:0007669"/>
    <property type="project" value="InterPro"/>
</dbReference>
<keyword evidence="4" id="KW-0804">Transcription</keyword>
<dbReference type="GO" id="GO:0006352">
    <property type="term" value="P:DNA-templated transcription initiation"/>
    <property type="evidence" value="ECO:0007669"/>
    <property type="project" value="InterPro"/>
</dbReference>
<dbReference type="InterPro" id="IPR013325">
    <property type="entry name" value="RNA_pol_sigma_r2"/>
</dbReference>
<dbReference type="CDD" id="cd06171">
    <property type="entry name" value="Sigma70_r4"/>
    <property type="match status" value="1"/>
</dbReference>
<dbReference type="Gene3D" id="1.10.10.10">
    <property type="entry name" value="Winged helix-like DNA-binding domain superfamily/Winged helix DNA-binding domain"/>
    <property type="match status" value="1"/>
</dbReference>
<proteinExistence type="inferred from homology"/>
<dbReference type="RefSeq" id="WP_092628896.1">
    <property type="nucleotide sequence ID" value="NZ_FNFM01000008.1"/>
</dbReference>
<dbReference type="Pfam" id="PF08281">
    <property type="entry name" value="Sigma70_r4_2"/>
    <property type="match status" value="1"/>
</dbReference>
<dbReference type="InterPro" id="IPR007627">
    <property type="entry name" value="RNA_pol_sigma70_r2"/>
</dbReference>
<evidence type="ECO:0000256" key="2">
    <source>
        <dbReference type="ARBA" id="ARBA00023015"/>
    </source>
</evidence>
<dbReference type="AlphaFoldDB" id="A0A1G9C227"/>
<evidence type="ECO:0000259" key="6">
    <source>
        <dbReference type="Pfam" id="PF08281"/>
    </source>
</evidence>
<keyword evidence="2" id="KW-0805">Transcription regulation</keyword>
<dbReference type="SUPFAM" id="SSF88946">
    <property type="entry name" value="Sigma2 domain of RNA polymerase sigma factors"/>
    <property type="match status" value="1"/>
</dbReference>
<keyword evidence="8" id="KW-1185">Reference proteome</keyword>
<protein>
    <submittedName>
        <fullName evidence="7">RNA polymerase sigma-70 factor, ECF subfamily</fullName>
    </submittedName>
</protein>
<dbReference type="InterPro" id="IPR013324">
    <property type="entry name" value="RNA_pol_sigma_r3/r4-like"/>
</dbReference>
<dbReference type="InterPro" id="IPR014284">
    <property type="entry name" value="RNA_pol_sigma-70_dom"/>
</dbReference>
<sequence length="188" mass="21157">MDDQELTRCALAAKQGDTHAATRFVHGTQRQVWQLLRHLADAHVAEDLTQECYLRAFRSLATYRGRSSARTWLLSIARRVAADHIRHRDRRPRTADIADWQLAAELAQPRTLSIPEGYALRSALDTLDERRREAFVLTQLVGLSYEETAEVAGCRTGTIRSRVARARADLIDRLQEHDTGHSADSGGS</sequence>
<keyword evidence="3" id="KW-0731">Sigma factor</keyword>
<dbReference type="InterPro" id="IPR013249">
    <property type="entry name" value="RNA_pol_sigma70_r4_t2"/>
</dbReference>
<name>A0A1G9C227_ACTMZ</name>
<evidence type="ECO:0000256" key="4">
    <source>
        <dbReference type="ARBA" id="ARBA00023163"/>
    </source>
</evidence>
<dbReference type="EMBL" id="FNFM01000008">
    <property type="protein sequence ID" value="SDK45673.1"/>
    <property type="molecule type" value="Genomic_DNA"/>
</dbReference>
<comment type="similarity">
    <text evidence="1">Belongs to the sigma-70 factor family. ECF subfamily.</text>
</comment>
<dbReference type="PANTHER" id="PTHR43133:SF61">
    <property type="entry name" value="ECF RNA POLYMERASE SIGMA FACTOR SIGC"/>
    <property type="match status" value="1"/>
</dbReference>
<dbReference type="InterPro" id="IPR036388">
    <property type="entry name" value="WH-like_DNA-bd_sf"/>
</dbReference>
<dbReference type="OrthoDB" id="3821507at2"/>
<feature type="domain" description="RNA polymerase sigma-70 region 2" evidence="5">
    <location>
        <begin position="29"/>
        <end position="91"/>
    </location>
</feature>
<evidence type="ECO:0000313" key="8">
    <source>
        <dbReference type="Proteomes" id="UP000199213"/>
    </source>
</evidence>
<evidence type="ECO:0000313" key="7">
    <source>
        <dbReference type="EMBL" id="SDK45673.1"/>
    </source>
</evidence>
<gene>
    <name evidence="7" type="ORF">SAMN04487820_10862</name>
</gene>
<reference evidence="8" key="1">
    <citation type="submission" date="2016-10" db="EMBL/GenBank/DDBJ databases">
        <authorList>
            <person name="Varghese N."/>
            <person name="Submissions S."/>
        </authorList>
    </citation>
    <scope>NUCLEOTIDE SEQUENCE [LARGE SCALE GENOMIC DNA]</scope>
    <source>
        <strain evidence="8">DSM 45460</strain>
    </source>
</reference>
<feature type="domain" description="RNA polymerase sigma factor 70 region 4 type 2" evidence="6">
    <location>
        <begin position="119"/>
        <end position="170"/>
    </location>
</feature>
<dbReference type="SUPFAM" id="SSF88659">
    <property type="entry name" value="Sigma3 and sigma4 domains of RNA polymerase sigma factors"/>
    <property type="match status" value="1"/>
</dbReference>
<dbReference type="PANTHER" id="PTHR43133">
    <property type="entry name" value="RNA POLYMERASE ECF-TYPE SIGMA FACTO"/>
    <property type="match status" value="1"/>
</dbReference>
<organism evidence="7 8">
    <name type="scientific">Actinopolyspora mzabensis</name>
    <dbReference type="NCBI Taxonomy" id="995066"/>
    <lineage>
        <taxon>Bacteria</taxon>
        <taxon>Bacillati</taxon>
        <taxon>Actinomycetota</taxon>
        <taxon>Actinomycetes</taxon>
        <taxon>Actinopolysporales</taxon>
        <taxon>Actinopolysporaceae</taxon>
        <taxon>Actinopolyspora</taxon>
    </lineage>
</organism>
<dbReference type="Proteomes" id="UP000199213">
    <property type="component" value="Unassembled WGS sequence"/>
</dbReference>